<reference evidence="1" key="1">
    <citation type="submission" date="2020-11" db="EMBL/GenBank/DDBJ databases">
        <title>Sequencing the genomes of 1000 actinobacteria strains.</title>
        <authorList>
            <person name="Klenk H.-P."/>
        </authorList>
    </citation>
    <scope>NUCLEOTIDE SEQUENCE</scope>
    <source>
        <strain evidence="1">DSM 43175</strain>
    </source>
</reference>
<accession>A0A931GPN0</accession>
<dbReference type="Proteomes" id="UP000614047">
    <property type="component" value="Unassembled WGS sequence"/>
</dbReference>
<gene>
    <name evidence="1" type="ORF">IW256_004899</name>
</gene>
<organism evidence="1 2">
    <name type="scientific">Actinomadura viridis</name>
    <dbReference type="NCBI Taxonomy" id="58110"/>
    <lineage>
        <taxon>Bacteria</taxon>
        <taxon>Bacillati</taxon>
        <taxon>Actinomycetota</taxon>
        <taxon>Actinomycetes</taxon>
        <taxon>Streptosporangiales</taxon>
        <taxon>Thermomonosporaceae</taxon>
        <taxon>Actinomadura</taxon>
    </lineage>
</organism>
<dbReference type="RefSeq" id="WP_197013206.1">
    <property type="nucleotide sequence ID" value="NZ_BAABES010000011.1"/>
</dbReference>
<protein>
    <submittedName>
        <fullName evidence="1">Uncharacterized protein</fullName>
    </submittedName>
</protein>
<name>A0A931GPN0_9ACTN</name>
<evidence type="ECO:0000313" key="1">
    <source>
        <dbReference type="EMBL" id="MBG6090786.1"/>
    </source>
</evidence>
<dbReference type="EMBL" id="JADOUA010000001">
    <property type="protein sequence ID" value="MBG6090786.1"/>
    <property type="molecule type" value="Genomic_DNA"/>
</dbReference>
<proteinExistence type="predicted"/>
<dbReference type="AlphaFoldDB" id="A0A931GPN0"/>
<keyword evidence="2" id="KW-1185">Reference proteome</keyword>
<sequence length="56" mass="5712">MVRAEAGLRAELDRALPALEEHDAAVSTFGEQVEAGEQVVGLGLDGLGDGGLRPPA</sequence>
<evidence type="ECO:0000313" key="2">
    <source>
        <dbReference type="Proteomes" id="UP000614047"/>
    </source>
</evidence>
<comment type="caution">
    <text evidence="1">The sequence shown here is derived from an EMBL/GenBank/DDBJ whole genome shotgun (WGS) entry which is preliminary data.</text>
</comment>